<feature type="non-terminal residue" evidence="2">
    <location>
        <position position="1"/>
    </location>
</feature>
<name>A0A1B6ISK3_9HEMI</name>
<evidence type="ECO:0000313" key="2">
    <source>
        <dbReference type="EMBL" id="JAS89909.1"/>
    </source>
</evidence>
<protein>
    <submittedName>
        <fullName evidence="2">Uncharacterized protein</fullName>
    </submittedName>
</protein>
<evidence type="ECO:0000256" key="1">
    <source>
        <dbReference type="SAM" id="MobiDB-lite"/>
    </source>
</evidence>
<dbReference type="AlphaFoldDB" id="A0A1B6ISK3"/>
<reference evidence="2" key="1">
    <citation type="submission" date="2015-11" db="EMBL/GenBank/DDBJ databases">
        <title>De novo transcriptome assembly of four potential Pierce s Disease insect vectors from Arizona vineyards.</title>
        <authorList>
            <person name="Tassone E.E."/>
        </authorList>
    </citation>
    <scope>NUCLEOTIDE SEQUENCE</scope>
</reference>
<feature type="non-terminal residue" evidence="2">
    <location>
        <position position="289"/>
    </location>
</feature>
<dbReference type="EMBL" id="GECU01017797">
    <property type="protein sequence ID" value="JAS89909.1"/>
    <property type="molecule type" value="Transcribed_RNA"/>
</dbReference>
<proteinExistence type="predicted"/>
<gene>
    <name evidence="2" type="ORF">g.1557</name>
</gene>
<sequence>PRVYFTKAMRQDMDCDILVVNLRGKRSFRMPPPNPKYRCTIYTLRPFESLIKYLECMIRYRCVIVDMFDSFLVLNLEENVDAAASTGSGSGACAGLSGMLGLCMIGSRCPSVTEGKAKKILDGGASGAMRTYRKLRKLGYVGVFERYVNNLLRSFGSLDFSFTDEDEADVAEEHLEGEGRMYQKMHMGRHGTLTAYVPRSQRNAWRDARMRKRERAPSPERTKRMRLVSLSQRSGTSCASDVVSSCSLESLGIGSRDFSQYSALLGRTHSQSMDDSESCDASDGPSKED</sequence>
<feature type="region of interest" description="Disordered" evidence="1">
    <location>
        <begin position="267"/>
        <end position="289"/>
    </location>
</feature>
<organism evidence="2">
    <name type="scientific">Homalodisca liturata</name>
    <dbReference type="NCBI Taxonomy" id="320908"/>
    <lineage>
        <taxon>Eukaryota</taxon>
        <taxon>Metazoa</taxon>
        <taxon>Ecdysozoa</taxon>
        <taxon>Arthropoda</taxon>
        <taxon>Hexapoda</taxon>
        <taxon>Insecta</taxon>
        <taxon>Pterygota</taxon>
        <taxon>Neoptera</taxon>
        <taxon>Paraneoptera</taxon>
        <taxon>Hemiptera</taxon>
        <taxon>Auchenorrhyncha</taxon>
        <taxon>Membracoidea</taxon>
        <taxon>Cicadellidae</taxon>
        <taxon>Cicadellinae</taxon>
        <taxon>Proconiini</taxon>
        <taxon>Homalodisca</taxon>
    </lineage>
</organism>
<accession>A0A1B6ISK3</accession>
<feature type="region of interest" description="Disordered" evidence="1">
    <location>
        <begin position="204"/>
        <end position="232"/>
    </location>
</feature>